<proteinExistence type="predicted"/>
<evidence type="ECO:0000256" key="3">
    <source>
        <dbReference type="ARBA" id="ARBA00023004"/>
    </source>
</evidence>
<dbReference type="EMBL" id="JASNWA010000006">
    <property type="protein sequence ID" value="KAK3174192.1"/>
    <property type="molecule type" value="Genomic_DNA"/>
</dbReference>
<reference evidence="4" key="1">
    <citation type="submission" date="2022-11" db="EMBL/GenBank/DDBJ databases">
        <title>Chromosomal genome sequence assembly and mating type (MAT) locus characterization of the leprose asexual lichenized fungus Lepraria neglecta (Nyl.) Erichsen.</title>
        <authorList>
            <person name="Allen J.L."/>
            <person name="Pfeffer B."/>
        </authorList>
    </citation>
    <scope>NUCLEOTIDE SEQUENCE</scope>
    <source>
        <strain evidence="4">Allen 5258</strain>
    </source>
</reference>
<dbReference type="SUPFAM" id="SSF48613">
    <property type="entry name" value="Heme oxygenase-like"/>
    <property type="match status" value="1"/>
</dbReference>
<evidence type="ECO:0000256" key="1">
    <source>
        <dbReference type="ARBA" id="ARBA00022617"/>
    </source>
</evidence>
<keyword evidence="1" id="KW-0349">Heme</keyword>
<keyword evidence="3" id="KW-0408">Iron</keyword>
<dbReference type="InterPro" id="IPR016084">
    <property type="entry name" value="Haem_Oase-like_multi-hlx"/>
</dbReference>
<sequence length="312" mass="34709">MHDSQTSYPSPTPTPSLSQRINIATRPSHTHLNALILSLLPLGLPRHATDPTLYAKGLQHVLPIYEAFEGAFRLLSLRCENEDGGQGLPLVEAMSALYVQKLERVERLRRDIEKILGTNHHFSEERARLDAFTTHMNTSIASKPHLLLAYTWLLYMALFSGGRYIRVKLRQAGSGFWTGSGGEKGTDMDDYLSFWTFDGQEDGEDIKTEFKRRFAGVEAYLTDEECEDVVQEAVYIMQSMLEVVGEIAETVGTRQAGLAIGQYGEIGRGEKSTVEVAEADEPSMRWLFLKHVLPMGMAELIAGASRAVTTGI</sequence>
<dbReference type="PANTHER" id="PTHR10720">
    <property type="entry name" value="HEME OXYGENASE"/>
    <property type="match status" value="1"/>
</dbReference>
<comment type="caution">
    <text evidence="4">The sequence shown here is derived from an EMBL/GenBank/DDBJ whole genome shotgun (WGS) entry which is preliminary data.</text>
</comment>
<dbReference type="Pfam" id="PF01126">
    <property type="entry name" value="Heme_oxygenase"/>
    <property type="match status" value="1"/>
</dbReference>
<dbReference type="GO" id="GO:0004392">
    <property type="term" value="F:heme oxygenase (decyclizing) activity"/>
    <property type="evidence" value="ECO:0007669"/>
    <property type="project" value="InterPro"/>
</dbReference>
<dbReference type="InterPro" id="IPR016053">
    <property type="entry name" value="Haem_Oase-like"/>
</dbReference>
<name>A0AAD9ZD65_9LECA</name>
<evidence type="ECO:0008006" key="6">
    <source>
        <dbReference type="Google" id="ProtNLM"/>
    </source>
</evidence>
<keyword evidence="5" id="KW-1185">Reference proteome</keyword>
<dbReference type="PANTHER" id="PTHR10720:SF0">
    <property type="entry name" value="HEME OXYGENASE"/>
    <property type="match status" value="1"/>
</dbReference>
<evidence type="ECO:0000256" key="2">
    <source>
        <dbReference type="ARBA" id="ARBA00022723"/>
    </source>
</evidence>
<dbReference type="AlphaFoldDB" id="A0AAD9ZD65"/>
<dbReference type="CDD" id="cd19165">
    <property type="entry name" value="HemeO"/>
    <property type="match status" value="1"/>
</dbReference>
<dbReference type="GO" id="GO:0006788">
    <property type="term" value="P:heme oxidation"/>
    <property type="evidence" value="ECO:0007669"/>
    <property type="project" value="InterPro"/>
</dbReference>
<gene>
    <name evidence="4" type="ORF">OEA41_001436</name>
</gene>
<keyword evidence="2" id="KW-0479">Metal-binding</keyword>
<evidence type="ECO:0000313" key="4">
    <source>
        <dbReference type="EMBL" id="KAK3174192.1"/>
    </source>
</evidence>
<dbReference type="GO" id="GO:0046872">
    <property type="term" value="F:metal ion binding"/>
    <property type="evidence" value="ECO:0007669"/>
    <property type="project" value="UniProtKB-KW"/>
</dbReference>
<dbReference type="Gene3D" id="1.20.910.10">
    <property type="entry name" value="Heme oxygenase-like"/>
    <property type="match status" value="1"/>
</dbReference>
<organism evidence="4 5">
    <name type="scientific">Lepraria neglecta</name>
    <dbReference type="NCBI Taxonomy" id="209136"/>
    <lineage>
        <taxon>Eukaryota</taxon>
        <taxon>Fungi</taxon>
        <taxon>Dikarya</taxon>
        <taxon>Ascomycota</taxon>
        <taxon>Pezizomycotina</taxon>
        <taxon>Lecanoromycetes</taxon>
        <taxon>OSLEUM clade</taxon>
        <taxon>Lecanoromycetidae</taxon>
        <taxon>Lecanorales</taxon>
        <taxon>Lecanorineae</taxon>
        <taxon>Stereocaulaceae</taxon>
        <taxon>Lepraria</taxon>
    </lineage>
</organism>
<evidence type="ECO:0000313" key="5">
    <source>
        <dbReference type="Proteomes" id="UP001276659"/>
    </source>
</evidence>
<protein>
    <recommendedName>
        <fullName evidence="6">Heme oxygenase-like protein</fullName>
    </recommendedName>
</protein>
<dbReference type="InterPro" id="IPR002051">
    <property type="entry name" value="Haem_Oase"/>
</dbReference>
<accession>A0AAD9ZD65</accession>
<dbReference type="Proteomes" id="UP001276659">
    <property type="component" value="Unassembled WGS sequence"/>
</dbReference>